<dbReference type="EMBL" id="JAOYEY010000044">
    <property type="protein sequence ID" value="MCV9887100.1"/>
    <property type="molecule type" value="Genomic_DNA"/>
</dbReference>
<organism evidence="1 2">
    <name type="scientific">Metabacillus halosaccharovorans</name>
    <dbReference type="NCBI Taxonomy" id="930124"/>
    <lineage>
        <taxon>Bacteria</taxon>
        <taxon>Bacillati</taxon>
        <taxon>Bacillota</taxon>
        <taxon>Bacilli</taxon>
        <taxon>Bacillales</taxon>
        <taxon>Bacillaceae</taxon>
        <taxon>Metabacillus</taxon>
    </lineage>
</organism>
<dbReference type="PANTHER" id="PTHR41263">
    <property type="entry name" value="ASPARTYL-PHOSPHATE PHOSPHATASE YISI"/>
    <property type="match status" value="1"/>
</dbReference>
<dbReference type="Proteomes" id="UP001526147">
    <property type="component" value="Unassembled WGS sequence"/>
</dbReference>
<evidence type="ECO:0000313" key="2">
    <source>
        <dbReference type="Proteomes" id="UP001526147"/>
    </source>
</evidence>
<dbReference type="InterPro" id="IPR018540">
    <property type="entry name" value="Spo0E-like"/>
</dbReference>
<dbReference type="InterPro" id="IPR036638">
    <property type="entry name" value="HLH_DNA-bd_sf"/>
</dbReference>
<dbReference type="SUPFAM" id="SSF140500">
    <property type="entry name" value="BAS1536-like"/>
    <property type="match status" value="1"/>
</dbReference>
<dbReference type="RefSeq" id="WP_264143556.1">
    <property type="nucleotide sequence ID" value="NZ_JAOYEY010000044.1"/>
</dbReference>
<sequence length="57" mass="6694">MPVNEIERKRQQLIKTALHYGINSTKTIQCSQELDLLLLQEIKELNKETIKENSRNV</sequence>
<proteinExistence type="predicted"/>
<evidence type="ECO:0000313" key="1">
    <source>
        <dbReference type="EMBL" id="MCV9887100.1"/>
    </source>
</evidence>
<gene>
    <name evidence="1" type="ORF">OIH86_15785</name>
</gene>
<dbReference type="InterPro" id="IPR037208">
    <property type="entry name" value="Spo0E-like_sf"/>
</dbReference>
<name>A0ABT3DJ72_9BACI</name>
<comment type="caution">
    <text evidence="1">The sequence shown here is derived from an EMBL/GenBank/DDBJ whole genome shotgun (WGS) entry which is preliminary data.</text>
</comment>
<protein>
    <submittedName>
        <fullName evidence="1">Aspartyl-phosphate phosphatase Spo0E family protein</fullName>
    </submittedName>
</protein>
<keyword evidence="2" id="KW-1185">Reference proteome</keyword>
<dbReference type="InterPro" id="IPR053028">
    <property type="entry name" value="Spo0E-like_phosphatase"/>
</dbReference>
<reference evidence="1 2" key="1">
    <citation type="submission" date="2022-10" db="EMBL/GenBank/DDBJ databases">
        <title>Draft genome assembly of moderately radiation resistant bacterium Metabacillus halosaccharovorans.</title>
        <authorList>
            <person name="Pal S."/>
            <person name="Gopinathan A."/>
        </authorList>
    </citation>
    <scope>NUCLEOTIDE SEQUENCE [LARGE SCALE GENOMIC DNA]</scope>
    <source>
        <strain evidence="1 2">VITHBRA001</strain>
    </source>
</reference>
<accession>A0ABT3DJ72</accession>
<dbReference type="PANTHER" id="PTHR41263:SF1">
    <property type="entry name" value="ASPARTYL-PHOSPHATE PHOSPHATASE YISI"/>
    <property type="match status" value="1"/>
</dbReference>
<dbReference type="Pfam" id="PF09388">
    <property type="entry name" value="SpoOE-like"/>
    <property type="match status" value="1"/>
</dbReference>
<dbReference type="Gene3D" id="4.10.280.10">
    <property type="entry name" value="Helix-loop-helix DNA-binding domain"/>
    <property type="match status" value="1"/>
</dbReference>